<dbReference type="InterPro" id="IPR050344">
    <property type="entry name" value="Peptidase_M1_aminopeptidases"/>
</dbReference>
<dbReference type="PANTHER" id="PTHR11533:SF174">
    <property type="entry name" value="PUROMYCIN-SENSITIVE AMINOPEPTIDASE-RELATED"/>
    <property type="match status" value="1"/>
</dbReference>
<dbReference type="RefSeq" id="WP_234864576.1">
    <property type="nucleotide sequence ID" value="NZ_JAKEVY010000001.1"/>
</dbReference>
<evidence type="ECO:0000313" key="16">
    <source>
        <dbReference type="Proteomes" id="UP001200145"/>
    </source>
</evidence>
<dbReference type="Gene3D" id="1.10.390.10">
    <property type="entry name" value="Neutral Protease Domain 2"/>
    <property type="match status" value="1"/>
</dbReference>
<keyword evidence="7" id="KW-0645">Protease</keyword>
<comment type="catalytic activity">
    <reaction evidence="1">
        <text>Release of an N-terminal amino acid, Xaa-|-Yaa- from a peptide, amide or arylamide. Xaa is preferably Ala, but may be most amino acids including Pro (slow action). When a terminal hydrophobic residue is followed by a prolyl residue, the two may be released as an intact Xaa-Pro dipeptide.</text>
        <dbReference type="EC" id="3.4.11.2"/>
    </reaction>
</comment>
<feature type="signal peptide" evidence="12">
    <location>
        <begin position="1"/>
        <end position="19"/>
    </location>
</feature>
<protein>
    <recommendedName>
        <fullName evidence="5">Aminopeptidase N</fullName>
        <ecNumber evidence="4">3.4.11.2</ecNumber>
    </recommendedName>
</protein>
<keyword evidence="6" id="KW-0031">Aminopeptidase</keyword>
<dbReference type="Gene3D" id="1.25.10.10">
    <property type="entry name" value="Leucine-rich Repeat Variant"/>
    <property type="match status" value="1"/>
</dbReference>
<dbReference type="EMBL" id="JAKEVY010000001">
    <property type="protein sequence ID" value="MCF1714049.1"/>
    <property type="molecule type" value="Genomic_DNA"/>
</dbReference>
<feature type="domain" description="Aminopeptidase N-like N-terminal" evidence="14">
    <location>
        <begin position="45"/>
        <end position="234"/>
    </location>
</feature>
<feature type="domain" description="Peptidase M1 membrane alanine aminopeptidase" evidence="13">
    <location>
        <begin position="272"/>
        <end position="478"/>
    </location>
</feature>
<proteinExistence type="inferred from homology"/>
<dbReference type="InterPro" id="IPR042097">
    <property type="entry name" value="Aminopeptidase_N-like_N_sf"/>
</dbReference>
<dbReference type="SUPFAM" id="SSF48371">
    <property type="entry name" value="ARM repeat"/>
    <property type="match status" value="1"/>
</dbReference>
<dbReference type="PRINTS" id="PR00756">
    <property type="entry name" value="ALADIPTASE"/>
</dbReference>
<dbReference type="Pfam" id="PF17900">
    <property type="entry name" value="Peptidase_M1_N"/>
    <property type="match status" value="1"/>
</dbReference>
<keyword evidence="10" id="KW-0862">Zinc</keyword>
<dbReference type="Gene3D" id="2.60.40.1730">
    <property type="entry name" value="tricorn interacting facor f3 domain"/>
    <property type="match status" value="1"/>
</dbReference>
<dbReference type="PANTHER" id="PTHR11533">
    <property type="entry name" value="PROTEASE M1 ZINC METALLOPROTEASE"/>
    <property type="match status" value="1"/>
</dbReference>
<evidence type="ECO:0000256" key="1">
    <source>
        <dbReference type="ARBA" id="ARBA00000098"/>
    </source>
</evidence>
<comment type="similarity">
    <text evidence="3">Belongs to the peptidase M1 family.</text>
</comment>
<dbReference type="EC" id="3.4.11.2" evidence="4"/>
<comment type="caution">
    <text evidence="15">The sequence shown here is derived from an EMBL/GenBank/DDBJ whole genome shotgun (WGS) entry which is preliminary data.</text>
</comment>
<evidence type="ECO:0000256" key="2">
    <source>
        <dbReference type="ARBA" id="ARBA00001947"/>
    </source>
</evidence>
<evidence type="ECO:0000256" key="4">
    <source>
        <dbReference type="ARBA" id="ARBA00012564"/>
    </source>
</evidence>
<organism evidence="15 16">
    <name type="scientific">Flavihumibacter fluminis</name>
    <dbReference type="NCBI Taxonomy" id="2909236"/>
    <lineage>
        <taxon>Bacteria</taxon>
        <taxon>Pseudomonadati</taxon>
        <taxon>Bacteroidota</taxon>
        <taxon>Chitinophagia</taxon>
        <taxon>Chitinophagales</taxon>
        <taxon>Chitinophagaceae</taxon>
        <taxon>Flavihumibacter</taxon>
    </lineage>
</organism>
<keyword evidence="9" id="KW-0378">Hydrolase</keyword>
<dbReference type="InterPro" id="IPR045357">
    <property type="entry name" value="Aminopeptidase_N-like_N"/>
</dbReference>
<keyword evidence="11" id="KW-0482">Metalloprotease</keyword>
<sequence length="833" mass="93634">MKKALLLPLCLLALTGLHAQENAKKEDEALRIYRETPAKINNLVHTKLDARFDYNNAWLNGKVWITLQPHFYPTDSLTLDAKGMDIKTVALSAAGKNNPLKYKYDGQKLFIQLNKTYSNKEKYTVYVEYTAKPNELKVQGSAAITDAKGLYFINPKGEEKNKPTQIWTQGETEATSVWCPTIDNPGQKTTQEIMMTVPAKYVTLSNGKLVSQKNNPDGTRTDHWKMDLPHAPYLFFMGVGDYAVVKDNYKGKEISYYVEKEYAPVAKKIFGHTPEMMAFFGKVTGIEYPWVKYAQIVGRDYVSGAMENTTATLHQESAQQDARELVDGNRWEDVIAHELFHHWFGDYVTTESWSNLTLNESFADYSETLWNEYKYGKDAGAAASYAAMEGYLANPENASKKLVRFHYHDKEDMFDAVSYQKGGRILHMLRNYLGDSAFFKSLNKYLTENRFKAAEAHQLRLAFEEISGKDLNWFFNQWYFGSGHPKLEITYNYNDAAGTATVYVKQNQDGDKVFQLPMAIDVYEGGKKTRYQVMAKNSIDSFQFSYKKRPDLINVDADKVLLAEKKDNKTIEQFAYQYKHAANYLDRREAIVFAAEQQGNAVAQSILMQAMKDPYHGLRSLALQSLDLKNSTIKTTAEKTIAELAAKDPKSTVRARAIEILASYDNDAYTTIFKAGLSDSSYSVAGASLSAIMERDNTAAVEAARKMLTQPIKGSLVPALTNVAARNSLAEATAPINDAFGKMPLSQEKLELLGPFAKLLASSTDAAQVKSGVSHIVKFREGIPAQYRTQIDPYINNMILQSIQQAWQKNTSTEAAAVVEFIKAARSGEKKGF</sequence>
<dbReference type="InterPro" id="IPR014782">
    <property type="entry name" value="Peptidase_M1_dom"/>
</dbReference>
<evidence type="ECO:0000256" key="8">
    <source>
        <dbReference type="ARBA" id="ARBA00022723"/>
    </source>
</evidence>
<evidence type="ECO:0000256" key="9">
    <source>
        <dbReference type="ARBA" id="ARBA00022801"/>
    </source>
</evidence>
<evidence type="ECO:0000256" key="7">
    <source>
        <dbReference type="ARBA" id="ARBA00022670"/>
    </source>
</evidence>
<evidence type="ECO:0000313" key="15">
    <source>
        <dbReference type="EMBL" id="MCF1714049.1"/>
    </source>
</evidence>
<evidence type="ECO:0000256" key="12">
    <source>
        <dbReference type="SAM" id="SignalP"/>
    </source>
</evidence>
<dbReference type="InterPro" id="IPR027268">
    <property type="entry name" value="Peptidase_M4/M1_CTD_sf"/>
</dbReference>
<dbReference type="CDD" id="cd09603">
    <property type="entry name" value="M1_APN_like"/>
    <property type="match status" value="1"/>
</dbReference>
<evidence type="ECO:0000259" key="13">
    <source>
        <dbReference type="Pfam" id="PF01433"/>
    </source>
</evidence>
<evidence type="ECO:0000259" key="14">
    <source>
        <dbReference type="Pfam" id="PF17900"/>
    </source>
</evidence>
<evidence type="ECO:0000256" key="11">
    <source>
        <dbReference type="ARBA" id="ARBA00023049"/>
    </source>
</evidence>
<keyword evidence="12" id="KW-0732">Signal</keyword>
<name>A0ABS9BFW2_9BACT</name>
<evidence type="ECO:0000256" key="5">
    <source>
        <dbReference type="ARBA" id="ARBA00015611"/>
    </source>
</evidence>
<reference evidence="15 16" key="1">
    <citation type="submission" date="2022-01" db="EMBL/GenBank/DDBJ databases">
        <title>Flavihumibacter sp. nov., isolated from sediment of a river.</title>
        <authorList>
            <person name="Liu H."/>
        </authorList>
    </citation>
    <scope>NUCLEOTIDE SEQUENCE [LARGE SCALE GENOMIC DNA]</scope>
    <source>
        <strain evidence="15 16">RY-1</strain>
    </source>
</reference>
<comment type="cofactor">
    <cofactor evidence="2">
        <name>Zn(2+)</name>
        <dbReference type="ChEBI" id="CHEBI:29105"/>
    </cofactor>
</comment>
<evidence type="ECO:0000256" key="6">
    <source>
        <dbReference type="ARBA" id="ARBA00022438"/>
    </source>
</evidence>
<dbReference type="InterPro" id="IPR001930">
    <property type="entry name" value="Peptidase_M1"/>
</dbReference>
<evidence type="ECO:0000256" key="10">
    <source>
        <dbReference type="ARBA" id="ARBA00022833"/>
    </source>
</evidence>
<dbReference type="SUPFAM" id="SSF63737">
    <property type="entry name" value="Leukotriene A4 hydrolase N-terminal domain"/>
    <property type="match status" value="1"/>
</dbReference>
<dbReference type="InterPro" id="IPR016024">
    <property type="entry name" value="ARM-type_fold"/>
</dbReference>
<keyword evidence="8" id="KW-0479">Metal-binding</keyword>
<keyword evidence="16" id="KW-1185">Reference proteome</keyword>
<dbReference type="Pfam" id="PF01433">
    <property type="entry name" value="Peptidase_M1"/>
    <property type="match status" value="1"/>
</dbReference>
<evidence type="ECO:0000256" key="3">
    <source>
        <dbReference type="ARBA" id="ARBA00010136"/>
    </source>
</evidence>
<dbReference type="InterPro" id="IPR011989">
    <property type="entry name" value="ARM-like"/>
</dbReference>
<dbReference type="SUPFAM" id="SSF55486">
    <property type="entry name" value="Metalloproteases ('zincins'), catalytic domain"/>
    <property type="match status" value="1"/>
</dbReference>
<dbReference type="Proteomes" id="UP001200145">
    <property type="component" value="Unassembled WGS sequence"/>
</dbReference>
<accession>A0ABS9BFW2</accession>
<feature type="chain" id="PRO_5046938755" description="Aminopeptidase N" evidence="12">
    <location>
        <begin position="20"/>
        <end position="833"/>
    </location>
</feature>
<gene>
    <name evidence="15" type="ORF">L0U88_05355</name>
</gene>